<dbReference type="SUPFAM" id="SSF52540">
    <property type="entry name" value="P-loop containing nucleoside triphosphate hydrolases"/>
    <property type="match status" value="1"/>
</dbReference>
<keyword evidence="1" id="KW-0472">Membrane</keyword>
<dbReference type="Gene3D" id="3.40.50.300">
    <property type="entry name" value="P-loop containing nucleotide triphosphate hydrolases"/>
    <property type="match status" value="1"/>
</dbReference>
<evidence type="ECO:0000256" key="1">
    <source>
        <dbReference type="SAM" id="Phobius"/>
    </source>
</evidence>
<dbReference type="GeneID" id="43963611"/>
<name>A0A6C0RXQ2_9CHLO</name>
<dbReference type="Gene3D" id="1.10.8.60">
    <property type="match status" value="1"/>
</dbReference>
<organism evidence="2">
    <name type="scientific">Colemanosphaera angeleri</name>
    <dbReference type="NCBI Taxonomy" id="1454018"/>
    <lineage>
        <taxon>Eukaryota</taxon>
        <taxon>Viridiplantae</taxon>
        <taxon>Chlorophyta</taxon>
        <taxon>core chlorophytes</taxon>
        <taxon>Chlorophyceae</taxon>
        <taxon>CS clade</taxon>
        <taxon>Chlamydomonadales</taxon>
        <taxon>Volvocaceae</taxon>
        <taxon>Colemanosphaera</taxon>
    </lineage>
</organism>
<gene>
    <name evidence="2" type="primary">ftsH</name>
</gene>
<keyword evidence="2" id="KW-0132">Cell division</keyword>
<dbReference type="PANTHER" id="PTHR23077">
    <property type="entry name" value="AAA-FAMILY ATPASE"/>
    <property type="match status" value="1"/>
</dbReference>
<dbReference type="GO" id="GO:0016887">
    <property type="term" value="F:ATP hydrolysis activity"/>
    <property type="evidence" value="ECO:0007669"/>
    <property type="project" value="TreeGrafter"/>
</dbReference>
<dbReference type="GO" id="GO:0051301">
    <property type="term" value="P:cell division"/>
    <property type="evidence" value="ECO:0007669"/>
    <property type="project" value="UniProtKB-KW"/>
</dbReference>
<proteinExistence type="predicted"/>
<accession>A0A6C0RXQ2</accession>
<geneLocation type="plastid" evidence="2"/>
<dbReference type="InterPro" id="IPR050168">
    <property type="entry name" value="AAA_ATPase_domain"/>
</dbReference>
<keyword evidence="2" id="KW-0934">Plastid</keyword>
<dbReference type="PANTHER" id="PTHR23077:SF117">
    <property type="entry name" value="AAA+ ATPASE DOMAIN-CONTAINING PROTEIN"/>
    <property type="match status" value="1"/>
</dbReference>
<feature type="transmembrane region" description="Helical" evidence="1">
    <location>
        <begin position="1237"/>
        <end position="1258"/>
    </location>
</feature>
<evidence type="ECO:0000313" key="2">
    <source>
        <dbReference type="EMBL" id="QIA47169.1"/>
    </source>
</evidence>
<dbReference type="EMBL" id="MH511734">
    <property type="protein sequence ID" value="QIA47169.1"/>
    <property type="molecule type" value="Genomic_DNA"/>
</dbReference>
<feature type="transmembrane region" description="Helical" evidence="1">
    <location>
        <begin position="1452"/>
        <end position="1474"/>
    </location>
</feature>
<sequence length="2858" mass="333499">MSYQKFLFNNTIFRKLHYFKIGKSPHLIGHHTCQCNLIKTRANKIYLGSNTIKNSTKNKVYNQQINTQLKNFFKNYKYEKLVNNYKEFNKQITTKSFFSPTILDSTLKVNKQNIHGISSEDYRFNYGSPLKSASLSNISITYNKLKQQVKNSTKKDLSKTSDDMSQNMTDVRLSLLGPWQSILRSNKMLHSPLFLSKNTFLNRQHSSKFVRSLSNSKSTYCFLQTLLVKYLDIRQGCVTGPQSSTVWRSQLAESALPINNSVRHNLPWHPMAKYVFGKKAVFANESKNQYFLFNKIKNKSYLGYWLLPVAGFAFITPHFLEPEKPWAWQRELSVFTKLLTQNETITEPLCCPSLLGIRKNSFLLQQNESTEWRHYPRSYQMLLKFKADKVSLQKNIKVEIENLNQQDNKYLANLEPNLSFQKNQSLIIKKTFNNLYNFIKAKRNLNKTNNKVGVSPLNVQIKHKFSKFKVIQKIPYIFNNNKLPFRLNDYYSNFQTINPLHSIHLLNNNLNFLQSKNTLKLLKMKFLKLPISSCFFVESKADKNILTINQKYTQPFDSYKEGLSLINTMPQKMINCGLCDGYYLILDKANALRGVETSLVNSNLDLNKLPVLKYLSGRCKEPSLTLSVSTSQLKTKHQVLILNNLENKNILLSTYFDSLIENSTLGNKDFGFRKKKGLPYISNLLLPTFSTFHETFSGDSLAKVQFKKALLIKDINYNQKDFVSIKKNLKVFSTFNDFADTTPASNTFFDTTIIQSKHFLNSLSVLFKHQKMFNSKTEAVKIRLHFQKKRKAKKQRLETRRQKKRTRFFPRPIWLRYRMFLNFINQRCTLSNKMGQKSFKLNTGKAKQFFWKNTTKQNFWFYNISKIKQLKIIANTRSKSTLPLKGSFFLQSMLSQPLTKQHVPLELTNIAKIPLNWNYQFVYNTLQSKQQKSKINAMLQTLRYYNFRNHNSNNPQFIFSKIRYFIKSYFDFGKSYKLLYLQNYFNKTSKLKKKQVILRDIKIKANYNNFKNQKSNSQPPTKSLKDNDKDTMFRDFWIWAYNNTFNYIPVKSILPENKNNKYRLIFPKSEYNLLRINWALNKTSNNSFLNSNKRYNLWGTQKLRNQSKNNKTKYLEKQFITNWDLRFSHRFYGTIENLEKNLKFFYKKIKTKLKQKTQKLNYLTTYTNIYNNPLSNNVNFLNKSFLADSVFCKTKHIKIFNTSWWSNLNVNTFLTNKSVGNTHQDIREERMVRHNTYTLLLTSCILLHFCALISLVSISQVRCFIKFHLILLYKLSNVYNSLLHKISNYVQSYKQQNYITKSNQLNAIKMNLLELKQNQNQVFTYFSFYLLKKEFNTLFREEIQYNNLNSMKLKQYNTFDKFLHPYINKTNLQIKKFWIRQENFRLNAKGYEANIALNSLLSQYKKNFEIYSKFNIISFKSIFLKRMFSLTYFTPINKYKIHQMQFFLKKKFNILFSFVKNTMLTALFNLINLFQNSARTISNFFEKPAEFTTTWIAYGFLVEWSSDFITIIPENVDIYIWNVFSKISRIIPTRIILNFNYGTFINLISFNNKTNINTLVSFNKTSIAVGNALLLTISHILHRRILYLFDLLMETISQPDSDLIARQEKGSLFWDIWADFLVTAADYYNVNVAALSTIKAEQNTLIENISNDFGYNFYLKKNYNSEHEKLLAKQNHSVVFRVNSEYKESEFTRNHNKTATALGILYYHKNESELARNTNQTKKNSKSKINNLVWPQAYQYSNLTQKINAMQRSKKGKKKSHDTRLHTVLAFFHDRWAVNQYVTYQSWHSHNGSNNSTGDLFIDYHPPKSFSHIPTIKYNSILQQPLGTLVCQIYSGIFNKQISKNVLLVNTKTTTNYPINTDSNVLLIKALAGETELKIITDNAQRYALINRGFAIGIKQLRDVFFAIALNTPCIFLLEDIHAIGERRPMLISDYGGALSDDNGAFKEDFFGSQRDEVHEKNQVVYQLTRHSLTHYKKPFKGDYSLAIPTNLYSLDLFLKQPTPSTSNLSLISHQNITIKNKIKNPKILGSRERTDLSEASISSQRKIAKRKKKFAPPSTSPFSVLLLKEEKKLKPNKIVEELPWTGLPGRLEETKPRTSYSVRAKVAVLAELSLSNLSAKLDMITDLLVIIDSVRSNKGFVVFATTDVPHVLDPALRRPGRLDETICLPTPDSTQLNFNTNYEIIKAVKPRTNFVQNNILNTMLVASSNVGCHEVFSTSDYNSFAKKTIAKQSAALALYSPVMLKHVLSEFTGIPNLFVCSLPLTNNPIQSFGTTVNLKDYIKQLSMGLPIAKHSDNLNLNYAFISHAAKKTHALKPDSWLIPNAIHQHKKTTVILRQITNKTKAIAYYEVGKVLLNYFLNNNKNTYKSIEKIIWEQQVYKDNCDFANDFEGKQTYFSLGTNLNLKSINYLSLYGLKNKIIIQLMLLFGGKMSQLLGQKNLLTKKAFKKDIHRLQKLSKGTNYKEQSHMTRASHKASQVNPNNPTVFLQKNFLGNNSISQDYQNSFPVGDDANISQMFASDDNLRIATSIMLSLIHKRYLYLKNLIVPKLLSFTDGNVFEEPPCPPFSNLLIPAKRFENYKRVFHDSFVGDQMGQRKAQISFTEKQHYHMELQKIKHLKNTKNYMTSVVQNLGLYDSKSNSSPNKLLGGIKEAILSNNTNGDITGNTSTTTNINWYYQTLLLKRHGQYLTNQWWNGQLSEHNAETVFLSDIDWRSSFIKQKHINKIKSKNIFLLSQHKKRYDNLDILLDFPDTDQYYNPRRRRWLLNKGYWSFWFNFDKLYSEEIISSWILESIIQTYTYLHNNTELLDFVTSKFIAFGYPQTNKLNNSNKTISIDYSKTELSSIKEIFLTTSFKRF</sequence>
<dbReference type="RefSeq" id="YP_009728245.1">
    <property type="nucleotide sequence ID" value="NC_045893.1"/>
</dbReference>
<protein>
    <submittedName>
        <fullName evidence="2">Cell division protein</fullName>
    </submittedName>
</protein>
<keyword evidence="1" id="KW-1133">Transmembrane helix</keyword>
<reference evidence="2" key="1">
    <citation type="journal article" date="2019" name="Front. Microbiol.">
        <title>Evolutionary Analysis of Unicellular Species in Chlamydomonadales Through Chloroplast Genome Comparison With the Colonial Volvocine Algae.</title>
        <authorList>
            <person name="Hu Y."/>
            <person name="Xing W."/>
            <person name="Song H."/>
            <person name="Zhu H."/>
            <person name="Liu G."/>
            <person name="Hu Z."/>
        </authorList>
    </citation>
    <scope>NUCLEOTIDE SEQUENCE</scope>
</reference>
<keyword evidence="2" id="KW-0131">Cell cycle</keyword>
<keyword evidence="1" id="KW-0812">Transmembrane</keyword>
<dbReference type="InterPro" id="IPR027417">
    <property type="entry name" value="P-loop_NTPase"/>
</dbReference>